<keyword evidence="4" id="KW-1185">Reference proteome</keyword>
<reference evidence="3" key="1">
    <citation type="submission" date="2020-09" db="EMBL/GenBank/DDBJ databases">
        <title>A novel bacterium of genus Hazenella, isolated from South China Sea.</title>
        <authorList>
            <person name="Huang H."/>
            <person name="Mo K."/>
            <person name="Hu Y."/>
        </authorList>
    </citation>
    <scope>NUCLEOTIDE SEQUENCE</scope>
    <source>
        <strain evidence="3">IB182357</strain>
    </source>
</reference>
<dbReference type="Gene3D" id="1.10.30.50">
    <property type="match status" value="1"/>
</dbReference>
<proteinExistence type="predicted"/>
<evidence type="ECO:0000259" key="2">
    <source>
        <dbReference type="Pfam" id="PF13395"/>
    </source>
</evidence>
<dbReference type="CDD" id="cd00085">
    <property type="entry name" value="HNHc"/>
    <property type="match status" value="1"/>
</dbReference>
<dbReference type="Pfam" id="PF13395">
    <property type="entry name" value="HNH_4"/>
    <property type="match status" value="1"/>
</dbReference>
<name>A0A926RVK0_9BACL</name>
<dbReference type="Proteomes" id="UP000661691">
    <property type="component" value="Unassembled WGS sequence"/>
</dbReference>
<sequence>MIEENKKRNGGVVKSDDPNDYFDVLVQPRRSQRGITPPQNKWQIDHIIPKNRGGTNIFSNASVISRKLNREKWDR</sequence>
<feature type="domain" description="HNH nuclease" evidence="2">
    <location>
        <begin position="40"/>
        <end position="74"/>
    </location>
</feature>
<organism evidence="3 4">
    <name type="scientific">Polycladospora coralii</name>
    <dbReference type="NCBI Taxonomy" id="2771432"/>
    <lineage>
        <taxon>Bacteria</taxon>
        <taxon>Bacillati</taxon>
        <taxon>Bacillota</taxon>
        <taxon>Bacilli</taxon>
        <taxon>Bacillales</taxon>
        <taxon>Thermoactinomycetaceae</taxon>
        <taxon>Polycladospora</taxon>
    </lineage>
</organism>
<dbReference type="GO" id="GO:0004519">
    <property type="term" value="F:endonuclease activity"/>
    <property type="evidence" value="ECO:0007669"/>
    <property type="project" value="UniProtKB-KW"/>
</dbReference>
<evidence type="ECO:0000313" key="4">
    <source>
        <dbReference type="Proteomes" id="UP000661691"/>
    </source>
</evidence>
<protein>
    <submittedName>
        <fullName evidence="3">HNH endonuclease</fullName>
    </submittedName>
</protein>
<keyword evidence="3" id="KW-0255">Endonuclease</keyword>
<dbReference type="AlphaFoldDB" id="A0A926RVK0"/>
<dbReference type="EMBL" id="JACXAH010000034">
    <property type="protein sequence ID" value="MBD1373694.1"/>
    <property type="molecule type" value="Genomic_DNA"/>
</dbReference>
<keyword evidence="3" id="KW-0378">Hydrolase</keyword>
<accession>A0A926RVK0</accession>
<gene>
    <name evidence="3" type="ORF">IC620_15215</name>
</gene>
<evidence type="ECO:0000256" key="1">
    <source>
        <dbReference type="SAM" id="MobiDB-lite"/>
    </source>
</evidence>
<dbReference type="InterPro" id="IPR003615">
    <property type="entry name" value="HNH_nuc"/>
</dbReference>
<feature type="region of interest" description="Disordered" evidence="1">
    <location>
        <begin position="1"/>
        <end position="20"/>
    </location>
</feature>
<comment type="caution">
    <text evidence="3">The sequence shown here is derived from an EMBL/GenBank/DDBJ whole genome shotgun (WGS) entry which is preliminary data.</text>
</comment>
<evidence type="ECO:0000313" key="3">
    <source>
        <dbReference type="EMBL" id="MBD1373694.1"/>
    </source>
</evidence>
<keyword evidence="3" id="KW-0540">Nuclease</keyword>